<reference evidence="6 7" key="1">
    <citation type="submission" date="2018-09" db="EMBL/GenBank/DDBJ databases">
        <title>Genome sequencing of strain 1JSPR-7.</title>
        <authorList>
            <person name="Heo J."/>
            <person name="Kim S.-J."/>
            <person name="Kwon S.-W."/>
        </authorList>
    </citation>
    <scope>NUCLEOTIDE SEQUENCE [LARGE SCALE GENOMIC DNA]</scope>
    <source>
        <strain evidence="6 7">1JSPR-7</strain>
    </source>
</reference>
<evidence type="ECO:0000256" key="2">
    <source>
        <dbReference type="ARBA" id="ARBA00009067"/>
    </source>
</evidence>
<comment type="subcellular location">
    <subcellularLocation>
        <location evidence="1">Cell membrane</location>
        <topology evidence="1">Multi-pass membrane protein</topology>
    </subcellularLocation>
</comment>
<protein>
    <submittedName>
        <fullName evidence="6">CPBP family intramembrane metalloprotease</fullName>
    </submittedName>
</protein>
<comment type="similarity">
    <text evidence="2">Belongs to the UPF0177 family.</text>
</comment>
<name>A0A387BI68_9LACT</name>
<evidence type="ECO:0000313" key="7">
    <source>
        <dbReference type="Proteomes" id="UP000269374"/>
    </source>
</evidence>
<dbReference type="GO" id="GO:0080120">
    <property type="term" value="P:CAAX-box protein maturation"/>
    <property type="evidence" value="ECO:0007669"/>
    <property type="project" value="UniProtKB-ARBA"/>
</dbReference>
<keyword evidence="4" id="KW-0472">Membrane</keyword>
<dbReference type="Proteomes" id="UP000269374">
    <property type="component" value="Chromosome"/>
</dbReference>
<dbReference type="Pfam" id="PF02517">
    <property type="entry name" value="Rce1-like"/>
    <property type="match status" value="1"/>
</dbReference>
<feature type="transmembrane region" description="Helical" evidence="4">
    <location>
        <begin position="59"/>
        <end position="81"/>
    </location>
</feature>
<feature type="domain" description="CAAX prenyl protease 2/Lysostaphin resistance protein A-like" evidence="5">
    <location>
        <begin position="164"/>
        <end position="252"/>
    </location>
</feature>
<dbReference type="EMBL" id="CP032627">
    <property type="protein sequence ID" value="AYG01069.1"/>
    <property type="molecule type" value="Genomic_DNA"/>
</dbReference>
<dbReference type="GO" id="GO:0006508">
    <property type="term" value="P:proteolysis"/>
    <property type="evidence" value="ECO:0007669"/>
    <property type="project" value="UniProtKB-KW"/>
</dbReference>
<dbReference type="OrthoDB" id="8607342at2"/>
<keyword evidence="6" id="KW-0645">Protease</keyword>
<dbReference type="RefSeq" id="WP_120772452.1">
    <property type="nucleotide sequence ID" value="NZ_CP032627.1"/>
</dbReference>
<dbReference type="InterPro" id="IPR003675">
    <property type="entry name" value="Rce1/LyrA-like_dom"/>
</dbReference>
<dbReference type="GO" id="GO:0005886">
    <property type="term" value="C:plasma membrane"/>
    <property type="evidence" value="ECO:0007669"/>
    <property type="project" value="UniProtKB-SubCell"/>
</dbReference>
<sequence>MISKDKLQQFSKFRALAIILLAVIFSFLFAPHHLTSFITTAIILSIIGNLLAYNKWQWLVLFILSLAPTFTSTFFSIHPPFSVIDNIIFYLIFLLSLGFSYFVARKTSIIPKFNWKYFSIIKLLAGFALLFLASILTGIIAQLIHQSPDTANQEALNQLQKLIPVAIFVIQTVAAGFFEELTYRVGIFEIVFKKHRNIAFIVAMLLFAYMHGPTDLYSWLTYGLMSLILTSFYAKYRNFYLNMSIHMLWNLFGILVAFLLSH</sequence>
<feature type="transmembrane region" description="Helical" evidence="4">
    <location>
        <begin position="87"/>
        <end position="104"/>
    </location>
</feature>
<keyword evidence="6" id="KW-0378">Hydrolase</keyword>
<keyword evidence="4" id="KW-1133">Transmembrane helix</keyword>
<dbReference type="GO" id="GO:0004175">
    <property type="term" value="F:endopeptidase activity"/>
    <property type="evidence" value="ECO:0007669"/>
    <property type="project" value="UniProtKB-ARBA"/>
</dbReference>
<dbReference type="AlphaFoldDB" id="A0A387BI68"/>
<keyword evidence="6" id="KW-0482">Metalloprotease</keyword>
<feature type="transmembrane region" description="Helical" evidence="4">
    <location>
        <begin position="12"/>
        <end position="30"/>
    </location>
</feature>
<dbReference type="KEGG" id="lact:D7I46_08190"/>
<evidence type="ECO:0000313" key="6">
    <source>
        <dbReference type="EMBL" id="AYG01069.1"/>
    </source>
</evidence>
<feature type="transmembrane region" description="Helical" evidence="4">
    <location>
        <begin position="36"/>
        <end position="52"/>
    </location>
</feature>
<feature type="transmembrane region" description="Helical" evidence="4">
    <location>
        <begin position="124"/>
        <end position="145"/>
    </location>
</feature>
<keyword evidence="4" id="KW-0812">Transmembrane</keyword>
<feature type="transmembrane region" description="Helical" evidence="4">
    <location>
        <begin position="165"/>
        <end position="183"/>
    </location>
</feature>
<proteinExistence type="inferred from homology"/>
<keyword evidence="3" id="KW-1003">Cell membrane</keyword>
<evidence type="ECO:0000256" key="4">
    <source>
        <dbReference type="SAM" id="Phobius"/>
    </source>
</evidence>
<evidence type="ECO:0000256" key="1">
    <source>
        <dbReference type="ARBA" id="ARBA00004651"/>
    </source>
</evidence>
<feature type="transmembrane region" description="Helical" evidence="4">
    <location>
        <begin position="239"/>
        <end position="260"/>
    </location>
</feature>
<evidence type="ECO:0000259" key="5">
    <source>
        <dbReference type="Pfam" id="PF02517"/>
    </source>
</evidence>
<evidence type="ECO:0000256" key="3">
    <source>
        <dbReference type="ARBA" id="ARBA00022475"/>
    </source>
</evidence>
<gene>
    <name evidence="6" type="ORF">D7I46_08190</name>
</gene>
<dbReference type="GO" id="GO:0008237">
    <property type="term" value="F:metallopeptidase activity"/>
    <property type="evidence" value="ECO:0007669"/>
    <property type="project" value="UniProtKB-KW"/>
</dbReference>
<keyword evidence="7" id="KW-1185">Reference proteome</keyword>
<accession>A0A387BI68</accession>
<organism evidence="6 7">
    <name type="scientific">Lactococcus allomyrinae</name>
    <dbReference type="NCBI Taxonomy" id="2419773"/>
    <lineage>
        <taxon>Bacteria</taxon>
        <taxon>Bacillati</taxon>
        <taxon>Bacillota</taxon>
        <taxon>Bacilli</taxon>
        <taxon>Lactobacillales</taxon>
        <taxon>Streptococcaceae</taxon>
        <taxon>Lactococcus</taxon>
    </lineage>
</organism>